<evidence type="ECO:0000313" key="18">
    <source>
        <dbReference type="Proteomes" id="UP001332192"/>
    </source>
</evidence>
<dbReference type="SMART" id="SM00306">
    <property type="entry name" value="HintN"/>
    <property type="match status" value="1"/>
</dbReference>
<dbReference type="Gene3D" id="3.20.70.20">
    <property type="match status" value="2"/>
</dbReference>
<protein>
    <recommendedName>
        <fullName evidence="4">Vitamin B12-dependent ribonucleotide reductase</fullName>
        <ecNumber evidence="3">1.17.4.1</ecNumber>
    </recommendedName>
    <alternativeName>
        <fullName evidence="13">Ribonucleoside-diphosphate reductase NrdJ</fullName>
    </alternativeName>
</protein>
<organism evidence="17 18">
    <name type="scientific">Carboxydichorda subterranea</name>
    <dbReference type="NCBI Taxonomy" id="3109565"/>
    <lineage>
        <taxon>Bacteria</taxon>
        <taxon>Bacillati</taxon>
        <taxon>Bacillota</taxon>
        <taxon>Limnochordia</taxon>
        <taxon>Limnochordales</taxon>
        <taxon>Geochordaceae</taxon>
        <taxon>Carboxydichorda</taxon>
    </lineage>
</organism>
<evidence type="ECO:0000256" key="3">
    <source>
        <dbReference type="ARBA" id="ARBA00012274"/>
    </source>
</evidence>
<evidence type="ECO:0000313" key="17">
    <source>
        <dbReference type="EMBL" id="WRP17379.1"/>
    </source>
</evidence>
<evidence type="ECO:0000256" key="4">
    <source>
        <dbReference type="ARBA" id="ARBA00014409"/>
    </source>
</evidence>
<evidence type="ECO:0000256" key="14">
    <source>
        <dbReference type="ARBA" id="ARBA00047754"/>
    </source>
</evidence>
<keyword evidence="6" id="KW-0237">DNA synthesis</keyword>
<dbReference type="InterPro" id="IPR004860">
    <property type="entry name" value="LAGLIDADG_dom"/>
</dbReference>
<evidence type="ECO:0000256" key="15">
    <source>
        <dbReference type="SAM" id="MobiDB-lite"/>
    </source>
</evidence>
<evidence type="ECO:0000256" key="9">
    <source>
        <dbReference type="ARBA" id="ARBA00023000"/>
    </source>
</evidence>
<dbReference type="Gene3D" id="2.170.16.10">
    <property type="entry name" value="Hedgehog/Intein (Hint) domain"/>
    <property type="match status" value="1"/>
</dbReference>
<comment type="function">
    <text evidence="12">Catalyzes the reduction of ribonucleotides to deoxyribonucleotides. May function to provide a pool of deoxyribonucleotide precursors for DNA repair during oxygen limitation and/or for immediate growth after restoration of oxygen.</text>
</comment>
<keyword evidence="17" id="KW-0255">Endonuclease</keyword>
<dbReference type="SUPFAM" id="SSF51294">
    <property type="entry name" value="Hedgehog/intein (Hint) domain"/>
    <property type="match status" value="1"/>
</dbReference>
<keyword evidence="17" id="KW-0378">Hydrolase</keyword>
<dbReference type="Pfam" id="PF14528">
    <property type="entry name" value="LAGLIDADG_3"/>
    <property type="match status" value="1"/>
</dbReference>
<dbReference type="InterPro" id="IPR003587">
    <property type="entry name" value="Hint_dom_N"/>
</dbReference>
<sequence length="1368" mass="150949">MEAESRSYRWGPVQELIFLDRYSPKAARDEIAVGDIVVVMTSDDRRHPAKEVGVVEAVEGGEVVVRLKVSGEVIRRPLSRCDKPVETRPEQMWDRLARAAAKVEAPELREKLRDEFRWLLDGFRFVPGGRINLLLGSGQNLTAYNCYVIPVRGRTPDVPADSRHAIIDTLGNMVETMARGGGVGINLSVLRPHLASVKGVNGKSSGSVSWGALFSFATGLVEQGGSRRGALMLILNVWHPDIVEFINAKRDFSAITNANISVGITEEFEQALEQDAQWELVFPETTDPDYDRVWDGDLKKWKAMGKPVRVYQRVRARDLFRQIVESAWASAEPGFVRLDYANKMSNSWYYAPLISTNPCFAGSVRLATSKGYLTFEELYHSEEPLQVLTDARVRAVAMAPVAGNSRGRISAQALRQLPTGVEVRPAVHVFLTRRNAPVFRLKTVHGYEVIATADHRFLTPAGWVELKDLTPGQTLFLQSGPGAWSDERRLPPWIIDEPAVLGKLNARIRRGDAHPPEEWSAELGQVLGWLTGDGYTYDDNGKPVVTLVFGPGERARLPRFRELLKSWFGVSGNVTTRNHTAALQLEGIPARFFRNLGMRPVKASEKRVPDSIWRAPKDAVVGFLQGLFTSDGTVNISCHGKSCSIRLTSSSEQLLKDVQLLLLNLGIVSRVYKRRDAAKRPLPGSDRSPACYPVQSQWELVLDKENRDRFARSIGFLEVEKQKKVRRYIESKLRETHLERFVTKVASVEPAGFEDVYDTTEPVTHSIIANGLVAHQCAEQPLPAWGVCLLGHLNLARFVENGEVKWAELGKAARLGVRFLDNVIDITPYFFEENERQQKMERRVGMGTMGLAEMLIHLGIRYGSPEAIAFVDRLYGFISREAYLASVELAKEKGPFPAFDAEKYLQSGFMKTMPEDVREAIRAHGIRNVTLLTQAPTGTTGTMAATSTGIEPYYAWSYWRQGRLGRKEIFEPVVQEYLDAHPELGGDVKRLPPYFVTALELTPEEHVRMQAAIQRWVDSALSKTANLPSHYTVDQTLELYELAIKLGCKGVTIYRDKSRDEQVLVAKDEGTPGSEQTGVTSEQVASVRREAATSGSPLDVEPRAVIGEVPEEVEGFTYRQKTLVGTARVVVNEYPKGQPFETIIVLGKGGMDITADAEAIGRLISLYLRTPSPISNLEKLALVVEQLRNIGGAQPFGFGPNKVLSMPDALAKALERYLHTRRHEPGEEGSREKREELPPASTGKGQHGPSEPGASSGRHEGSGAKAESTLSASGAAGSGTNPGGPERAAGGPATRDAAARERPGQGSDAPAMTLSHRPGDLHAAEEPLHRNGHRHATAGADICPMCGQAQYVRIEGCGYCQNCGYSRC</sequence>
<evidence type="ECO:0000256" key="1">
    <source>
        <dbReference type="ARBA" id="ARBA00001922"/>
    </source>
</evidence>
<keyword evidence="7" id="KW-0547">Nucleotide-binding</keyword>
<feature type="compositionally biased region" description="Low complexity" evidence="15">
    <location>
        <begin position="1283"/>
        <end position="1296"/>
    </location>
</feature>
<keyword evidence="9" id="KW-0651">Protein splicing</keyword>
<keyword evidence="11" id="KW-0170">Cobalt</keyword>
<feature type="region of interest" description="Disordered" evidence="15">
    <location>
        <begin position="1066"/>
        <end position="1102"/>
    </location>
</feature>
<dbReference type="InterPro" id="IPR036844">
    <property type="entry name" value="Hint_dom_sf"/>
</dbReference>
<evidence type="ECO:0000256" key="12">
    <source>
        <dbReference type="ARBA" id="ARBA00025437"/>
    </source>
</evidence>
<evidence type="ECO:0000256" key="8">
    <source>
        <dbReference type="ARBA" id="ARBA00022813"/>
    </source>
</evidence>
<accession>A0ABZ1BX52</accession>
<reference evidence="17 18" key="1">
    <citation type="journal article" date="2024" name="Front. Microbiol.">
        <title>Novel thermophilic genera Geochorda gen. nov. and Carboxydochorda gen. nov. from the deep terrestrial subsurface reveal the ecophysiological diversity in the class Limnochordia.</title>
        <authorList>
            <person name="Karnachuk O.V."/>
            <person name="Lukina A.P."/>
            <person name="Avakyan M.R."/>
            <person name="Kadnikov V.V."/>
            <person name="Begmatov S."/>
            <person name="Beletsky A.V."/>
            <person name="Vlasova K.G."/>
            <person name="Novikov A.A."/>
            <person name="Shcherbakova V.A."/>
            <person name="Mardanov A.V."/>
            <person name="Ravin N.V."/>
        </authorList>
    </citation>
    <scope>NUCLEOTIDE SEQUENCE [LARGE SCALE GENOMIC DNA]</scope>
    <source>
        <strain evidence="17 18">L945</strain>
    </source>
</reference>
<comment type="cofactor">
    <cofactor evidence="1">
        <name>adenosylcob(III)alamin</name>
        <dbReference type="ChEBI" id="CHEBI:18408"/>
    </cofactor>
</comment>
<dbReference type="PANTHER" id="PTHR43371:SF1">
    <property type="entry name" value="RIBONUCLEOSIDE-DIPHOSPHATE REDUCTASE"/>
    <property type="match status" value="1"/>
</dbReference>
<evidence type="ECO:0000256" key="6">
    <source>
        <dbReference type="ARBA" id="ARBA00022634"/>
    </source>
</evidence>
<evidence type="ECO:0000256" key="2">
    <source>
        <dbReference type="ARBA" id="ARBA00007405"/>
    </source>
</evidence>
<comment type="similarity">
    <text evidence="2">Belongs to the ribonucleoside diphosphate reductase class-2 family.</text>
</comment>
<feature type="domain" description="DOD-type homing endonuclease" evidence="16">
    <location>
        <begin position="526"/>
        <end position="667"/>
    </location>
</feature>
<dbReference type="PRINTS" id="PR00379">
    <property type="entry name" value="INTEIN"/>
</dbReference>
<evidence type="ECO:0000256" key="13">
    <source>
        <dbReference type="ARBA" id="ARBA00033050"/>
    </source>
</evidence>
<dbReference type="Pfam" id="PF14890">
    <property type="entry name" value="Intein_splicing"/>
    <property type="match status" value="1"/>
</dbReference>
<dbReference type="InterPro" id="IPR003586">
    <property type="entry name" value="Hint_dom_C"/>
</dbReference>
<evidence type="ECO:0000256" key="7">
    <source>
        <dbReference type="ARBA" id="ARBA00022741"/>
    </source>
</evidence>
<dbReference type="PANTHER" id="PTHR43371">
    <property type="entry name" value="VITAMIN B12-DEPENDENT RIBONUCLEOTIDE REDUCTASE"/>
    <property type="match status" value="1"/>
</dbReference>
<dbReference type="GO" id="GO:0004519">
    <property type="term" value="F:endonuclease activity"/>
    <property type="evidence" value="ECO:0007669"/>
    <property type="project" value="UniProtKB-KW"/>
</dbReference>
<evidence type="ECO:0000256" key="5">
    <source>
        <dbReference type="ARBA" id="ARBA00022628"/>
    </source>
</evidence>
<dbReference type="InterPro" id="IPR000788">
    <property type="entry name" value="RNR_lg_C"/>
</dbReference>
<dbReference type="SMART" id="SM00305">
    <property type="entry name" value="HintC"/>
    <property type="match status" value="1"/>
</dbReference>
<dbReference type="SUPFAM" id="SSF55608">
    <property type="entry name" value="Homing endonucleases"/>
    <property type="match status" value="1"/>
</dbReference>
<dbReference type="EC" id="1.17.4.1" evidence="3"/>
<dbReference type="Proteomes" id="UP001332192">
    <property type="component" value="Chromosome"/>
</dbReference>
<feature type="compositionally biased region" description="Basic and acidic residues" evidence="15">
    <location>
        <begin position="1221"/>
        <end position="1237"/>
    </location>
</feature>
<keyword evidence="5" id="KW-0846">Cobalamin</keyword>
<dbReference type="InterPro" id="IPR006141">
    <property type="entry name" value="Intein_N"/>
</dbReference>
<dbReference type="InterPro" id="IPR027434">
    <property type="entry name" value="Homing_endonucl"/>
</dbReference>
<dbReference type="SUPFAM" id="SSF51998">
    <property type="entry name" value="PFL-like glycyl radical enzymes"/>
    <property type="match status" value="1"/>
</dbReference>
<evidence type="ECO:0000256" key="10">
    <source>
        <dbReference type="ARBA" id="ARBA00023002"/>
    </source>
</evidence>
<evidence type="ECO:0000259" key="16">
    <source>
        <dbReference type="PROSITE" id="PS50819"/>
    </source>
</evidence>
<dbReference type="InterPro" id="IPR004042">
    <property type="entry name" value="Intein_endonuc_central"/>
</dbReference>
<dbReference type="Pfam" id="PF12637">
    <property type="entry name" value="TSCPD"/>
    <property type="match status" value="1"/>
</dbReference>
<dbReference type="RefSeq" id="WP_324716650.1">
    <property type="nucleotide sequence ID" value="NZ_CP141615.1"/>
</dbReference>
<keyword evidence="8" id="KW-0068">Autocatalytic cleavage</keyword>
<dbReference type="CDD" id="cd00081">
    <property type="entry name" value="Hint"/>
    <property type="match status" value="1"/>
</dbReference>
<gene>
    <name evidence="17" type="ORF">U7230_15060</name>
</gene>
<keyword evidence="18" id="KW-1185">Reference proteome</keyword>
<dbReference type="InterPro" id="IPR050862">
    <property type="entry name" value="RdRp_reductase_class-2"/>
</dbReference>
<dbReference type="InterPro" id="IPR006142">
    <property type="entry name" value="INTEIN"/>
</dbReference>
<dbReference type="NCBIfam" id="TIGR01445">
    <property type="entry name" value="intein_Nterm"/>
    <property type="match status" value="1"/>
</dbReference>
<dbReference type="InterPro" id="IPR030934">
    <property type="entry name" value="Intein_C"/>
</dbReference>
<dbReference type="Gene3D" id="3.10.28.10">
    <property type="entry name" value="Homing endonucleases"/>
    <property type="match status" value="1"/>
</dbReference>
<comment type="catalytic activity">
    <reaction evidence="14">
        <text>a 2'-deoxyribonucleoside 5'-diphosphate + [thioredoxin]-disulfide + H2O = a ribonucleoside 5'-diphosphate + [thioredoxin]-dithiol</text>
        <dbReference type="Rhea" id="RHEA:23252"/>
        <dbReference type="Rhea" id="RHEA-COMP:10698"/>
        <dbReference type="Rhea" id="RHEA-COMP:10700"/>
        <dbReference type="ChEBI" id="CHEBI:15377"/>
        <dbReference type="ChEBI" id="CHEBI:29950"/>
        <dbReference type="ChEBI" id="CHEBI:50058"/>
        <dbReference type="ChEBI" id="CHEBI:57930"/>
        <dbReference type="ChEBI" id="CHEBI:73316"/>
        <dbReference type="EC" id="1.17.4.1"/>
    </reaction>
</comment>
<dbReference type="InterPro" id="IPR024434">
    <property type="entry name" value="TSCPD_dom"/>
</dbReference>
<name>A0ABZ1BX52_9FIRM</name>
<dbReference type="EMBL" id="CP141615">
    <property type="protein sequence ID" value="WRP17379.1"/>
    <property type="molecule type" value="Genomic_DNA"/>
</dbReference>
<keyword evidence="17" id="KW-0540">Nuclease</keyword>
<evidence type="ECO:0000256" key="11">
    <source>
        <dbReference type="ARBA" id="ARBA00023285"/>
    </source>
</evidence>
<dbReference type="PROSITE" id="PS50818">
    <property type="entry name" value="INTEIN_C_TER"/>
    <property type="match status" value="1"/>
</dbReference>
<proteinExistence type="inferred from homology"/>
<dbReference type="PROSITE" id="PS50819">
    <property type="entry name" value="INTEIN_ENDONUCLEASE"/>
    <property type="match status" value="1"/>
</dbReference>
<dbReference type="Pfam" id="PF02867">
    <property type="entry name" value="Ribonuc_red_lgC"/>
    <property type="match status" value="1"/>
</dbReference>
<keyword evidence="10" id="KW-0560">Oxidoreductase</keyword>
<feature type="compositionally biased region" description="Polar residues" evidence="15">
    <location>
        <begin position="1073"/>
        <end position="1084"/>
    </location>
</feature>
<dbReference type="PROSITE" id="PS50817">
    <property type="entry name" value="INTEIN_N_TER"/>
    <property type="match status" value="1"/>
</dbReference>
<feature type="region of interest" description="Disordered" evidence="15">
    <location>
        <begin position="1221"/>
        <end position="1316"/>
    </location>
</feature>